<keyword evidence="18" id="KW-1185">Reference proteome</keyword>
<reference evidence="19" key="1">
    <citation type="submission" date="2016-11" db="UniProtKB">
        <authorList>
            <consortium name="WormBaseParasite"/>
        </authorList>
    </citation>
    <scope>IDENTIFICATION</scope>
</reference>
<evidence type="ECO:0000256" key="16">
    <source>
        <dbReference type="SAM" id="MobiDB-lite"/>
    </source>
</evidence>
<sequence>MSFSKIPKQSEYASKEPLTNNFDQRIDAIRQRNIIDSKFGYELYTECSPKNGWLVNVQQSEVVDDKTKLIQSVVNFYFLESCGGRFKISYLFRPYLYLEAVPGNEFAVAEFLSRKYHFIQVEHVEKENLDLKNHLSGLKSKYLRVSFPSTVEQIQFRRELFPQIRKNQKAKEKSTEYTTLLTEYMEEGKDDKYADVSPLEQIVDIREYDLPFDMRVCIDGRFFVGHWYTVVGLDLSTQKPVIELNPSIVEPPEPIICAFDIETTKAPLKFPHASEDQIMMISYMIDGSGFLIVNRQIISEDIDNFEYTPKPEFVGEFVVFNEENEQNLLIRFFDHLLKIKPSIMVTYNGDFFDWPFVDARANYHGINMSKYLGFYKDSQDEYKHSNCVHMDAFSWVQRDSYLPMGSQSLKAATREKLRYDPIELDPEEMVPMAKNQPKVLANYSVSDAVSTYYLYTKYVHPFIFALCTIIPLSPDDVLRKGSGTLCEALLMVQAFHSNIIFPNKQIIKENKMTLDGHLIDSETYVGGHVEAIESGVFRSDIACRFKLDVEALEQLKEDVRPTIEHSICNDAKISISEVIDFESVCEQIELALDDLIEKPLRTEHPELYHLDVGAMYPNIILTNRLQPPAVVNEEQCMACIHNAPDAKCKRKMDWVWRGECIPATKGEYDRLMMQLEQERFGKPPRPFNALPKEERAKISKKRITEYCKTAYKRLHDTKIEQRNTTICQREHSFYVDTVRAFRDRRYEYKEMHKKAKASVEAIPSGHLADRKSAQSRVILYDSLQMAHKCILNSFYGYVMRKGSRWFSMEMAGIVCHTGACIIREARQLIERIGRPLELDTDGIWCLLPSSFPQNFVFETKNGKKIKISYPAAVLNALVKDRFTNEQYHTIIDSSNGECIISSENSIFFEVDGPYYAMILPASKEEGKKLKKRYAVFNFDKSLAELKGFEVKRRGELAIIKYFQTEVFKCFLKGSTLEEIYSNVAQEANYWLSILYDQGRALSLSELFELIGESKNMSKALEDYGSQKSTSITTAKRLAEFLGEGMVKNRGLACKFIVSRFPIDEPVTERTIPQAIFDSEPNIRCRFLRRWTKCSHLDFADENVFRELIDWQYYIERLNSCIQKIVTIPAALQGLPNPVPKVPHPQWLENKRKERVEMHIQPRITDLFMSINGPTTPRNVKTKSLQSTPWSLKSKKSTTSTNVEQSRKSLFGKEKDDKLLQILNDDTENQPSTIIEQQQTSTKIIQQNEEIVEINEEINILEITQQQQQTKQIKITKKPEKSKIAKQREAKRLAIGQHFSRRLCRADYDLNKQSLVKKTWKENGFTQWLNYLKDLWRLQYLARKRQELVEADNSLANIPSTSTTAILGGPIIKRKHCWQIIQILETKFPGQFTLFALVDDIIRRINLIVPRTVYVDDIDERQNSIGQLVQKLLPRQRPSANLYEFCIDEAIFSTKMIDLNVQMCLLRINGIYETKIPLIFKTISHTGIYCNIDGKNANNELSLEQINRLDDPSISSTFSDFNFLNLPIIYLYEYLHSGRSIFSLFMPRFGKGFVFVVNREPVDLLNLNNFYLNELNRFINQKSLKEDEFIGLDQCKKIELLEIYQNTSIKDSSRKLQKILNGLKLSHTEPFLLVIQSNRLTKQLLKDFPSLLAFPTVTLRILEPSNLMNMLDWANTIVKRSVQHFFICFTYLKEYWSFSSYLEIPIGNLPEDIPSFGLDALFARQLKTKNYLLWASPSSLPDFGGKDLEDLRLSNEWENCSFTGKCCGGNYLINKEIFEARYITAEISIGALAVTALLQSVRISEAEGSSEYIGFTSNKLSTLSIEELINYRFGGLSKYNDCIAVNGELACLREMFHRLVKDIHYRKNLIADQLVINMHRWICDPNSLLFNPAIKNALSTLMKKLCLLLVAEIQRLGAKVIYCSFRKIVFSTQRYSLPLAKSFVNSLLIAINQKPVFASLQLVLIHFSSVLLWIDSSNYAFVFASEDEKKNGRVEAKFGLANKITGEIKNKFIIMIAGFVGMLWNKRRELNEEDLTDHQLISKYSIQILKEEIIDSLFRLTTKLVFLRPKLEEMAKENFCLDIPLEFINCICRVLSVNPALEEHVDNLKSQLLLIIQKDGTIQNNSNNWIPPTCVILENIFCAKCSQNGDLDVSNDVGERNLTEQQKQGNQAANNLPFLCPHCGSEYPLILIEEMLVERVSKMQTSFALQDWQCVACKKIGANFLLRHCECSNKFEYTLKPEELIRNLDMVKRVAIKHKLENLEYVVEHVTRCLR</sequence>
<dbReference type="GO" id="GO:0000278">
    <property type="term" value="P:mitotic cell cycle"/>
    <property type="evidence" value="ECO:0007669"/>
    <property type="project" value="TreeGrafter"/>
</dbReference>
<dbReference type="SMART" id="SM01159">
    <property type="entry name" value="DUF1744"/>
    <property type="match status" value="1"/>
</dbReference>
<keyword evidence="8 15" id="KW-0863">Zinc-finger</keyword>
<comment type="cofactor">
    <cofactor evidence="15">
        <name>[4Fe-4S] cluster</name>
        <dbReference type="ChEBI" id="CHEBI:49883"/>
    </cofactor>
</comment>
<evidence type="ECO:0000313" key="18">
    <source>
        <dbReference type="Proteomes" id="UP000095281"/>
    </source>
</evidence>
<dbReference type="InterPro" id="IPR006172">
    <property type="entry name" value="DNA-dir_DNA_pol_B"/>
</dbReference>
<dbReference type="SMART" id="SM00486">
    <property type="entry name" value="POLBc"/>
    <property type="match status" value="1"/>
</dbReference>
<evidence type="ECO:0000256" key="8">
    <source>
        <dbReference type="ARBA" id="ARBA00022771"/>
    </source>
</evidence>
<dbReference type="GO" id="GO:0003887">
    <property type="term" value="F:DNA-directed DNA polymerase activity"/>
    <property type="evidence" value="ECO:0007669"/>
    <property type="project" value="UniProtKB-KW"/>
</dbReference>
<keyword evidence="6 15" id="KW-0235">DNA replication</keyword>
<proteinExistence type="inferred from homology"/>
<evidence type="ECO:0000256" key="7">
    <source>
        <dbReference type="ARBA" id="ARBA00022723"/>
    </source>
</evidence>
<dbReference type="Pfam" id="PF22912">
    <property type="entry name" value="zf-DPOE"/>
    <property type="match status" value="1"/>
</dbReference>
<evidence type="ECO:0000259" key="17">
    <source>
        <dbReference type="SMART" id="SM01159"/>
    </source>
</evidence>
<dbReference type="InterPro" id="IPR013697">
    <property type="entry name" value="DNA_pol_e_suA_C"/>
</dbReference>
<dbReference type="InterPro" id="IPR029703">
    <property type="entry name" value="POL2"/>
</dbReference>
<dbReference type="SUPFAM" id="SSF53098">
    <property type="entry name" value="Ribonuclease H-like"/>
    <property type="match status" value="1"/>
</dbReference>
<dbReference type="PANTHER" id="PTHR10670:SF0">
    <property type="entry name" value="DNA POLYMERASE EPSILON CATALYTIC SUBUNIT A"/>
    <property type="match status" value="1"/>
</dbReference>
<keyword evidence="13 15" id="KW-0238">DNA-binding</keyword>
<dbReference type="FunFam" id="1.10.287.690:FF:000005">
    <property type="entry name" value="DNA polymerase epsilon catalytic subunit"/>
    <property type="match status" value="1"/>
</dbReference>
<evidence type="ECO:0000256" key="13">
    <source>
        <dbReference type="ARBA" id="ARBA00023125"/>
    </source>
</evidence>
<dbReference type="GO" id="GO:0051539">
    <property type="term" value="F:4 iron, 4 sulfur cluster binding"/>
    <property type="evidence" value="ECO:0007669"/>
    <property type="project" value="UniProtKB-KW"/>
</dbReference>
<dbReference type="InterPro" id="IPR006133">
    <property type="entry name" value="DNA-dir_DNA_pol_B_exonuc"/>
</dbReference>
<dbReference type="Proteomes" id="UP000095281">
    <property type="component" value="Unplaced"/>
</dbReference>
<dbReference type="Gene3D" id="1.10.132.60">
    <property type="entry name" value="DNA polymerase family B, C-terminal domain"/>
    <property type="match status" value="1"/>
</dbReference>
<organism evidence="18 19">
    <name type="scientific">Meloidogyne hapla</name>
    <name type="common">Root-knot nematode worm</name>
    <dbReference type="NCBI Taxonomy" id="6305"/>
    <lineage>
        <taxon>Eukaryota</taxon>
        <taxon>Metazoa</taxon>
        <taxon>Ecdysozoa</taxon>
        <taxon>Nematoda</taxon>
        <taxon>Chromadorea</taxon>
        <taxon>Rhabditida</taxon>
        <taxon>Tylenchina</taxon>
        <taxon>Tylenchomorpha</taxon>
        <taxon>Tylenchoidea</taxon>
        <taxon>Meloidogynidae</taxon>
        <taxon>Meloidogyninae</taxon>
        <taxon>Meloidogyne</taxon>
    </lineage>
</organism>
<dbReference type="InterPro" id="IPR023211">
    <property type="entry name" value="DNA_pol_palm_dom_sf"/>
</dbReference>
<evidence type="ECO:0000256" key="3">
    <source>
        <dbReference type="ARBA" id="ARBA00022485"/>
    </source>
</evidence>
<evidence type="ECO:0000256" key="4">
    <source>
        <dbReference type="ARBA" id="ARBA00022679"/>
    </source>
</evidence>
<dbReference type="FunFam" id="3.90.1600.10:FF:000006">
    <property type="entry name" value="DNA polymerase epsilon catalytic subunit"/>
    <property type="match status" value="1"/>
</dbReference>
<dbReference type="CDD" id="cd05779">
    <property type="entry name" value="DNA_polB_epsilon_exo"/>
    <property type="match status" value="1"/>
</dbReference>
<evidence type="ECO:0000256" key="1">
    <source>
        <dbReference type="ARBA" id="ARBA00004123"/>
    </source>
</evidence>
<dbReference type="Pfam" id="PF22634">
    <property type="entry name" value="POL2_thumb"/>
    <property type="match status" value="1"/>
</dbReference>
<dbReference type="Gene3D" id="3.90.1600.10">
    <property type="entry name" value="Palm domain of DNA polymerase"/>
    <property type="match status" value="1"/>
</dbReference>
<dbReference type="Pfam" id="PF03104">
    <property type="entry name" value="DNA_pol_B_exo1"/>
    <property type="match status" value="1"/>
</dbReference>
<evidence type="ECO:0000256" key="10">
    <source>
        <dbReference type="ARBA" id="ARBA00022932"/>
    </source>
</evidence>
<comment type="subcellular location">
    <subcellularLocation>
        <location evidence="1 15">Nucleus</location>
    </subcellularLocation>
</comment>
<feature type="region of interest" description="Disordered" evidence="16">
    <location>
        <begin position="1170"/>
        <end position="1205"/>
    </location>
</feature>
<evidence type="ECO:0000256" key="11">
    <source>
        <dbReference type="ARBA" id="ARBA00023004"/>
    </source>
</evidence>
<accession>A0A1I8BZ29</accession>
<dbReference type="GO" id="GO:0000166">
    <property type="term" value="F:nucleotide binding"/>
    <property type="evidence" value="ECO:0007669"/>
    <property type="project" value="InterPro"/>
</dbReference>
<keyword evidence="3 15" id="KW-0004">4Fe-4S</keyword>
<name>A0A1I8BZ29_MELHA</name>
<dbReference type="Pfam" id="PF08490">
    <property type="entry name" value="DUF1744"/>
    <property type="match status" value="1"/>
</dbReference>
<feature type="domain" description="DNA polymerase epsilon catalytic subunit A C-terminal" evidence="17">
    <location>
        <begin position="1565"/>
        <end position="1981"/>
    </location>
</feature>
<dbReference type="InterPro" id="IPR043502">
    <property type="entry name" value="DNA/RNA_pol_sf"/>
</dbReference>
<feature type="compositionally biased region" description="Polar residues" evidence="16">
    <location>
        <begin position="1171"/>
        <end position="1190"/>
    </location>
</feature>
<dbReference type="Pfam" id="PF23250">
    <property type="entry name" value="zf_DPOE_2"/>
    <property type="match status" value="1"/>
</dbReference>
<dbReference type="InterPro" id="IPR054475">
    <property type="entry name" value="Znf-DPOE"/>
</dbReference>
<keyword evidence="12 15" id="KW-0411">Iron-sulfur</keyword>
<comment type="function">
    <text evidence="15">DNA polymerase II participates in chromosomal DNA replication.</text>
</comment>
<evidence type="ECO:0000313" key="19">
    <source>
        <dbReference type="WBParaSite" id="MhA1_Contig811.frz3.fgene2"/>
    </source>
</evidence>
<dbReference type="GO" id="GO:0008270">
    <property type="term" value="F:zinc ion binding"/>
    <property type="evidence" value="ECO:0007669"/>
    <property type="project" value="UniProtKB-KW"/>
</dbReference>
<evidence type="ECO:0000256" key="2">
    <source>
        <dbReference type="ARBA" id="ARBA00005755"/>
    </source>
</evidence>
<dbReference type="CDD" id="cd05535">
    <property type="entry name" value="POLBc_epsilon"/>
    <property type="match status" value="1"/>
</dbReference>
<keyword evidence="10 15" id="KW-0239">DNA-directed DNA polymerase</keyword>
<evidence type="ECO:0000256" key="5">
    <source>
        <dbReference type="ARBA" id="ARBA00022695"/>
    </source>
</evidence>
<dbReference type="FunFam" id="3.30.420.10:FF:000010">
    <property type="entry name" value="DNA polymerase epsilon catalytic subunit"/>
    <property type="match status" value="1"/>
</dbReference>
<dbReference type="EC" id="2.7.7.7" evidence="15"/>
<keyword evidence="14 15" id="KW-0539">Nucleus</keyword>
<dbReference type="Gene3D" id="3.30.342.10">
    <property type="entry name" value="DNA Polymerase, chain B, domain 1"/>
    <property type="match status" value="1"/>
</dbReference>
<dbReference type="GO" id="GO:0045004">
    <property type="term" value="P:DNA replication proofreading"/>
    <property type="evidence" value="ECO:0007669"/>
    <property type="project" value="TreeGrafter"/>
</dbReference>
<dbReference type="WBParaSite" id="MhA1_Contig811.frz3.fgene2">
    <property type="protein sequence ID" value="MhA1_Contig811.frz3.fgene2"/>
    <property type="gene ID" value="MhA1_Contig811.frz3.fgene2"/>
</dbReference>
<dbReference type="InterPro" id="IPR012337">
    <property type="entry name" value="RNaseH-like_sf"/>
</dbReference>
<dbReference type="GO" id="GO:0008310">
    <property type="term" value="F:single-stranded DNA 3'-5' DNA exonuclease activity"/>
    <property type="evidence" value="ECO:0007669"/>
    <property type="project" value="TreeGrafter"/>
</dbReference>
<dbReference type="OMA" id="LEAGICM"/>
<comment type="catalytic activity">
    <reaction evidence="15">
        <text>DNA(n) + a 2'-deoxyribonucleoside 5'-triphosphate = DNA(n+1) + diphosphate</text>
        <dbReference type="Rhea" id="RHEA:22508"/>
        <dbReference type="Rhea" id="RHEA-COMP:17339"/>
        <dbReference type="Rhea" id="RHEA-COMP:17340"/>
        <dbReference type="ChEBI" id="CHEBI:33019"/>
        <dbReference type="ChEBI" id="CHEBI:61560"/>
        <dbReference type="ChEBI" id="CHEBI:173112"/>
        <dbReference type="EC" id="2.7.7.7"/>
    </reaction>
</comment>
<evidence type="ECO:0000256" key="6">
    <source>
        <dbReference type="ARBA" id="ARBA00022705"/>
    </source>
</evidence>
<dbReference type="Gene3D" id="3.30.420.10">
    <property type="entry name" value="Ribonuclease H-like superfamily/Ribonuclease H"/>
    <property type="match status" value="1"/>
</dbReference>
<keyword evidence="5 15" id="KW-0548">Nucleotidyltransferase</keyword>
<dbReference type="GO" id="GO:0006297">
    <property type="term" value="P:nucleotide-excision repair, DNA gap filling"/>
    <property type="evidence" value="ECO:0007669"/>
    <property type="project" value="TreeGrafter"/>
</dbReference>
<dbReference type="SUPFAM" id="SSF56672">
    <property type="entry name" value="DNA/RNA polymerases"/>
    <property type="match status" value="1"/>
</dbReference>
<keyword evidence="7 15" id="KW-0479">Metal-binding</keyword>
<evidence type="ECO:0000256" key="14">
    <source>
        <dbReference type="ARBA" id="ARBA00023242"/>
    </source>
</evidence>
<keyword evidence="9 15" id="KW-0862">Zinc</keyword>
<evidence type="ECO:0000256" key="15">
    <source>
        <dbReference type="RuleBase" id="RU365029"/>
    </source>
</evidence>
<evidence type="ECO:0000256" key="12">
    <source>
        <dbReference type="ARBA" id="ARBA00023014"/>
    </source>
</evidence>
<dbReference type="GO" id="GO:0006287">
    <property type="term" value="P:base-excision repair, gap-filling"/>
    <property type="evidence" value="ECO:0007669"/>
    <property type="project" value="TreeGrafter"/>
</dbReference>
<evidence type="ECO:0000256" key="9">
    <source>
        <dbReference type="ARBA" id="ARBA00022833"/>
    </source>
</evidence>
<comment type="similarity">
    <text evidence="2 15">Belongs to the DNA polymerase type-B family.</text>
</comment>
<keyword evidence="4 15" id="KW-0808">Transferase</keyword>
<keyword evidence="11 15" id="KW-0408">Iron</keyword>
<dbReference type="FunFam" id="1.10.132.60:FF:000003">
    <property type="entry name" value="DNA polymerase epsilon catalytic subunit"/>
    <property type="match status" value="1"/>
</dbReference>
<dbReference type="GO" id="GO:0008622">
    <property type="term" value="C:epsilon DNA polymerase complex"/>
    <property type="evidence" value="ECO:0007669"/>
    <property type="project" value="InterPro"/>
</dbReference>
<dbReference type="PANTHER" id="PTHR10670">
    <property type="entry name" value="DNA POLYMERASE EPSILON CATALYTIC SUBUNIT A"/>
    <property type="match status" value="1"/>
</dbReference>
<dbReference type="GO" id="GO:0006272">
    <property type="term" value="P:leading strand elongation"/>
    <property type="evidence" value="ECO:0007669"/>
    <property type="project" value="TreeGrafter"/>
</dbReference>
<dbReference type="InterPro" id="IPR042087">
    <property type="entry name" value="DNA_pol_B_thumb"/>
</dbReference>
<protein>
    <recommendedName>
        <fullName evidence="15">DNA polymerase epsilon catalytic subunit</fullName>
        <ecNumber evidence="15">2.7.7.7</ecNumber>
    </recommendedName>
</protein>
<dbReference type="InterPro" id="IPR055191">
    <property type="entry name" value="POL2_thumb"/>
</dbReference>
<dbReference type="InterPro" id="IPR036397">
    <property type="entry name" value="RNaseH_sf"/>
</dbReference>
<dbReference type="GO" id="GO:0003677">
    <property type="term" value="F:DNA binding"/>
    <property type="evidence" value="ECO:0007669"/>
    <property type="project" value="UniProtKB-KW"/>
</dbReference>